<comment type="caution">
    <text evidence="2">The sequence shown here is derived from an EMBL/GenBank/DDBJ whole genome shotgun (WGS) entry which is preliminary data.</text>
</comment>
<evidence type="ECO:0000259" key="1">
    <source>
        <dbReference type="PROSITE" id="PS50531"/>
    </source>
</evidence>
<accession>A0A549YHW4</accession>
<feature type="domain" description="HTH IS21-type" evidence="1">
    <location>
        <begin position="6"/>
        <end position="69"/>
    </location>
</feature>
<keyword evidence="3" id="KW-1185">Reference proteome</keyword>
<protein>
    <recommendedName>
        <fullName evidence="1">HTH IS21-type domain-containing protein</fullName>
    </recommendedName>
</protein>
<dbReference type="AlphaFoldDB" id="A0A549YHW4"/>
<dbReference type="PROSITE" id="PS50531">
    <property type="entry name" value="HTH_IS21"/>
    <property type="match status" value="1"/>
</dbReference>
<proteinExistence type="predicted"/>
<dbReference type="EMBL" id="VJMZ01000001">
    <property type="protein sequence ID" value="TRM11457.1"/>
    <property type="molecule type" value="Genomic_DNA"/>
</dbReference>
<dbReference type="Proteomes" id="UP000319280">
    <property type="component" value="Unassembled WGS sequence"/>
</dbReference>
<dbReference type="RefSeq" id="WP_142790587.1">
    <property type="nucleotide sequence ID" value="NZ_VJMZ01000001.1"/>
</dbReference>
<organism evidence="2 3">
    <name type="scientific">Lentibacillus cibarius</name>
    <dbReference type="NCBI Taxonomy" id="2583219"/>
    <lineage>
        <taxon>Bacteria</taxon>
        <taxon>Bacillati</taxon>
        <taxon>Bacillota</taxon>
        <taxon>Bacilli</taxon>
        <taxon>Bacillales</taxon>
        <taxon>Bacillaceae</taxon>
        <taxon>Lentibacillus</taxon>
    </lineage>
</organism>
<gene>
    <name evidence="2" type="ORF">FH966_06960</name>
</gene>
<evidence type="ECO:0000313" key="2">
    <source>
        <dbReference type="EMBL" id="TRM11457.1"/>
    </source>
</evidence>
<evidence type="ECO:0000313" key="3">
    <source>
        <dbReference type="Proteomes" id="UP000319280"/>
    </source>
</evidence>
<sequence length="129" mass="15245">MLAMAQINYINFLRDVEGLSINSLAKRLGINWRTARKYADQEDWSPQVKKRMQRFPILGPYLDVIEVWLTEDLNRKRKLRHTNIRIYQRLRDECGYTGGVRTVTSYVSKRKKELKQDQTSYTELVHPGG</sequence>
<name>A0A549YHW4_9BACI</name>
<reference evidence="2 3" key="1">
    <citation type="submission" date="2019-07" db="EMBL/GenBank/DDBJ databases">
        <title>Genomic analysis of Lentibacillus sp. NKC851-2.</title>
        <authorList>
            <person name="Oh Y.J."/>
        </authorList>
    </citation>
    <scope>NUCLEOTIDE SEQUENCE [LARGE SCALE GENOMIC DNA]</scope>
    <source>
        <strain evidence="2 3">NKC851-2</strain>
    </source>
</reference>
<dbReference type="InterPro" id="IPR017894">
    <property type="entry name" value="HTH_IS21_transposase_type"/>
</dbReference>